<accession>A0A4P9X9C5</accession>
<evidence type="ECO:0000256" key="5">
    <source>
        <dbReference type="RuleBase" id="RU003925"/>
    </source>
</evidence>
<dbReference type="SMART" id="SM00178">
    <property type="entry name" value="SAR"/>
    <property type="match status" value="1"/>
</dbReference>
<dbReference type="AlphaFoldDB" id="A0A4P9X9C5"/>
<evidence type="ECO:0000256" key="3">
    <source>
        <dbReference type="PIRSR" id="PIRSR606689-1"/>
    </source>
</evidence>
<feature type="binding site" evidence="3">
    <location>
        <begin position="133"/>
        <end position="136"/>
    </location>
    <ligand>
        <name>GTP</name>
        <dbReference type="ChEBI" id="CHEBI:37565"/>
    </ligand>
</feature>
<evidence type="ECO:0000313" key="6">
    <source>
        <dbReference type="EMBL" id="RKP01680.1"/>
    </source>
</evidence>
<dbReference type="Proteomes" id="UP000274922">
    <property type="component" value="Unassembled WGS sequence"/>
</dbReference>
<evidence type="ECO:0000256" key="2">
    <source>
        <dbReference type="ARBA" id="ARBA00023134"/>
    </source>
</evidence>
<dbReference type="SUPFAM" id="SSF52540">
    <property type="entry name" value="P-loop containing nucleoside triphosphate hydrolases"/>
    <property type="match status" value="1"/>
</dbReference>
<feature type="binding site" evidence="4">
    <location>
        <position position="31"/>
    </location>
    <ligand>
        <name>Mg(2+)</name>
        <dbReference type="ChEBI" id="CHEBI:18420"/>
    </ligand>
</feature>
<dbReference type="GO" id="GO:0003924">
    <property type="term" value="F:GTPase activity"/>
    <property type="evidence" value="ECO:0007669"/>
    <property type="project" value="InterPro"/>
</dbReference>
<feature type="binding site" evidence="3">
    <location>
        <begin position="24"/>
        <end position="31"/>
    </location>
    <ligand>
        <name>GTP</name>
        <dbReference type="ChEBI" id="CHEBI:37565"/>
    </ligand>
</feature>
<keyword evidence="7" id="KW-1185">Reference proteome</keyword>
<dbReference type="OrthoDB" id="414781at2759"/>
<dbReference type="GO" id="GO:0034067">
    <property type="term" value="P:protein localization to Golgi apparatus"/>
    <property type="evidence" value="ECO:0007669"/>
    <property type="project" value="TreeGrafter"/>
</dbReference>
<proteinExistence type="inferred from homology"/>
<dbReference type="EMBL" id="ML014164">
    <property type="protein sequence ID" value="RKP01680.1"/>
    <property type="molecule type" value="Genomic_DNA"/>
</dbReference>
<dbReference type="PRINTS" id="PR00328">
    <property type="entry name" value="SAR1GTPBP"/>
</dbReference>
<dbReference type="GO" id="GO:0043001">
    <property type="term" value="P:Golgi to plasma membrane protein transport"/>
    <property type="evidence" value="ECO:0007669"/>
    <property type="project" value="TreeGrafter"/>
</dbReference>
<reference evidence="7" key="1">
    <citation type="journal article" date="2018" name="Nat. Microbiol.">
        <title>Leveraging single-cell genomics to expand the fungal tree of life.</title>
        <authorList>
            <person name="Ahrendt S.R."/>
            <person name="Quandt C.A."/>
            <person name="Ciobanu D."/>
            <person name="Clum A."/>
            <person name="Salamov A."/>
            <person name="Andreopoulos B."/>
            <person name="Cheng J.F."/>
            <person name="Woyke T."/>
            <person name="Pelin A."/>
            <person name="Henrissat B."/>
            <person name="Reynolds N.K."/>
            <person name="Benny G.L."/>
            <person name="Smith M.E."/>
            <person name="James T.Y."/>
            <person name="Grigoriev I.V."/>
        </authorList>
    </citation>
    <scope>NUCLEOTIDE SEQUENCE [LARGE SCALE GENOMIC DNA]</scope>
    <source>
        <strain evidence="7">ATCC 52028</strain>
    </source>
</reference>
<keyword evidence="1 3" id="KW-0547">Nucleotide-binding</keyword>
<dbReference type="PROSITE" id="PS51417">
    <property type="entry name" value="ARF"/>
    <property type="match status" value="1"/>
</dbReference>
<evidence type="ECO:0000313" key="7">
    <source>
        <dbReference type="Proteomes" id="UP000274922"/>
    </source>
</evidence>
<sequence length="199" mass="22266">MYTLLSGLYKQWTTKERYNVLVIGLDNAGKTTLLEKIKQIYNHVPGLPPEKIGPTVGLNIGRIVWQGAQLCFWDLGGQTALQQLWDKYYAECHGIIFVVDSCDSDRIKEVHDVLAQVVTTHDTEGVPILMLANKQDAPRALRLHDIKEVFNPLAVELDARDSKVLGISALCGEGVSESVDWMGTRLFLNKRHRPPATSQ</sequence>
<name>A0A4P9X9C5_9FUNG</name>
<dbReference type="STRING" id="1555241.A0A4P9X9C5"/>
<keyword evidence="4" id="KW-0460">Magnesium</keyword>
<dbReference type="NCBIfam" id="TIGR00231">
    <property type="entry name" value="small_GTP"/>
    <property type="match status" value="1"/>
</dbReference>
<dbReference type="Pfam" id="PF00025">
    <property type="entry name" value="Arf"/>
    <property type="match status" value="1"/>
</dbReference>
<comment type="similarity">
    <text evidence="5">Belongs to the small GTPase superfamily. Arf family.</text>
</comment>
<keyword evidence="4" id="KW-0479">Metal-binding</keyword>
<organism evidence="6 7">
    <name type="scientific">Caulochytrium protostelioides</name>
    <dbReference type="NCBI Taxonomy" id="1555241"/>
    <lineage>
        <taxon>Eukaryota</taxon>
        <taxon>Fungi</taxon>
        <taxon>Fungi incertae sedis</taxon>
        <taxon>Chytridiomycota</taxon>
        <taxon>Chytridiomycota incertae sedis</taxon>
        <taxon>Chytridiomycetes</taxon>
        <taxon>Caulochytriales</taxon>
        <taxon>Caulochytriaceae</taxon>
        <taxon>Caulochytrium</taxon>
    </lineage>
</organism>
<dbReference type="GO" id="GO:0005525">
    <property type="term" value="F:GTP binding"/>
    <property type="evidence" value="ECO:0007669"/>
    <property type="project" value="UniProtKB-KW"/>
</dbReference>
<dbReference type="InterPro" id="IPR005225">
    <property type="entry name" value="Small_GTP-bd"/>
</dbReference>
<keyword evidence="2 3" id="KW-0342">GTP-binding</keyword>
<dbReference type="PANTHER" id="PTHR45909:SF1">
    <property type="entry name" value="ADP-RIBOSYLATION FACTOR-RELATED PROTEIN 1"/>
    <property type="match status" value="1"/>
</dbReference>
<feature type="binding site" evidence="3">
    <location>
        <position position="77"/>
    </location>
    <ligand>
        <name>GTP</name>
        <dbReference type="ChEBI" id="CHEBI:37565"/>
    </ligand>
</feature>
<feature type="binding site" evidence="4">
    <location>
        <position position="55"/>
    </location>
    <ligand>
        <name>Mg(2+)</name>
        <dbReference type="ChEBI" id="CHEBI:18420"/>
    </ligand>
</feature>
<dbReference type="GO" id="GO:0005794">
    <property type="term" value="C:Golgi apparatus"/>
    <property type="evidence" value="ECO:0007669"/>
    <property type="project" value="TreeGrafter"/>
</dbReference>
<gene>
    <name evidence="6" type="ORF">CXG81DRAFT_29693</name>
</gene>
<dbReference type="InterPro" id="IPR006689">
    <property type="entry name" value="Small_GTPase_ARF/SAR"/>
</dbReference>
<dbReference type="PANTHER" id="PTHR45909">
    <property type="entry name" value="ADP-RIBOSYLATION FACTOR-RELATED PROTEIN 1"/>
    <property type="match status" value="1"/>
</dbReference>
<evidence type="ECO:0000256" key="4">
    <source>
        <dbReference type="PIRSR" id="PIRSR606689-2"/>
    </source>
</evidence>
<dbReference type="GO" id="GO:0006886">
    <property type="term" value="P:intracellular protein transport"/>
    <property type="evidence" value="ECO:0007669"/>
    <property type="project" value="TreeGrafter"/>
</dbReference>
<dbReference type="SMART" id="SM00177">
    <property type="entry name" value="ARF"/>
    <property type="match status" value="1"/>
</dbReference>
<protein>
    <recommendedName>
        <fullName evidence="8">P-loop containing nucleoside triphosphate hydrolase protein</fullName>
    </recommendedName>
</protein>
<evidence type="ECO:0000256" key="1">
    <source>
        <dbReference type="ARBA" id="ARBA00022741"/>
    </source>
</evidence>
<dbReference type="InterPro" id="IPR024156">
    <property type="entry name" value="Small_GTPase_ARF"/>
</dbReference>
<evidence type="ECO:0008006" key="8">
    <source>
        <dbReference type="Google" id="ProtNLM"/>
    </source>
</evidence>
<dbReference type="GO" id="GO:0046872">
    <property type="term" value="F:metal ion binding"/>
    <property type="evidence" value="ECO:0007669"/>
    <property type="project" value="UniProtKB-KW"/>
</dbReference>
<dbReference type="InterPro" id="IPR027417">
    <property type="entry name" value="P-loop_NTPase"/>
</dbReference>
<dbReference type="Gene3D" id="3.40.50.300">
    <property type="entry name" value="P-loop containing nucleotide triphosphate hydrolases"/>
    <property type="match status" value="1"/>
</dbReference>